<feature type="region of interest" description="Disordered" evidence="1">
    <location>
        <begin position="1"/>
        <end position="24"/>
    </location>
</feature>
<evidence type="ECO:0000313" key="3">
    <source>
        <dbReference type="Proteomes" id="UP001608902"/>
    </source>
</evidence>
<dbReference type="EMBL" id="JBGFUD010001078">
    <property type="protein sequence ID" value="MFH4975715.1"/>
    <property type="molecule type" value="Genomic_DNA"/>
</dbReference>
<name>A0ABD6E7Q1_9BILA</name>
<accession>A0ABD6E7Q1</accession>
<dbReference type="Proteomes" id="UP001608902">
    <property type="component" value="Unassembled WGS sequence"/>
</dbReference>
<evidence type="ECO:0000256" key="1">
    <source>
        <dbReference type="SAM" id="MobiDB-lite"/>
    </source>
</evidence>
<proteinExistence type="predicted"/>
<feature type="compositionally biased region" description="Polar residues" evidence="1">
    <location>
        <begin position="85"/>
        <end position="104"/>
    </location>
</feature>
<reference evidence="2 3" key="1">
    <citation type="submission" date="2024-08" db="EMBL/GenBank/DDBJ databases">
        <title>Gnathostoma spinigerum genome.</title>
        <authorList>
            <person name="Gonzalez-Bertolin B."/>
            <person name="Monzon S."/>
            <person name="Zaballos A."/>
            <person name="Jimenez P."/>
            <person name="Dekumyoy P."/>
            <person name="Varona S."/>
            <person name="Cuesta I."/>
            <person name="Sumanam S."/>
            <person name="Adisakwattana P."/>
            <person name="Gasser R.B."/>
            <person name="Hernandez-Gonzalez A."/>
            <person name="Young N.D."/>
            <person name="Perteguer M.J."/>
        </authorList>
    </citation>
    <scope>NUCLEOTIDE SEQUENCE [LARGE SCALE GENOMIC DNA]</scope>
    <source>
        <strain evidence="2">AL3</strain>
        <tissue evidence="2">Liver</tissue>
    </source>
</reference>
<dbReference type="AlphaFoldDB" id="A0ABD6E7Q1"/>
<organism evidence="2 3">
    <name type="scientific">Gnathostoma spinigerum</name>
    <dbReference type="NCBI Taxonomy" id="75299"/>
    <lineage>
        <taxon>Eukaryota</taxon>
        <taxon>Metazoa</taxon>
        <taxon>Ecdysozoa</taxon>
        <taxon>Nematoda</taxon>
        <taxon>Chromadorea</taxon>
        <taxon>Rhabditida</taxon>
        <taxon>Spirurina</taxon>
        <taxon>Gnathostomatomorpha</taxon>
        <taxon>Gnathostomatoidea</taxon>
        <taxon>Gnathostomatidae</taxon>
        <taxon>Gnathostoma</taxon>
    </lineage>
</organism>
<protein>
    <submittedName>
        <fullName evidence="2">Uncharacterized protein</fullName>
    </submittedName>
</protein>
<sequence length="121" mass="13582">MRRSKTLDAPQKSPQSDDSKDSRRKRWSFAIRRALFSHLSSSKSHSLTHHDSSRDEEDTPPPTHTSASDLISPKRTYLGHIPDGSSASCSTDRPVVSGSSSPTQQNIVKRKSIRYVLYLLF</sequence>
<evidence type="ECO:0000313" key="2">
    <source>
        <dbReference type="EMBL" id="MFH4975715.1"/>
    </source>
</evidence>
<keyword evidence="3" id="KW-1185">Reference proteome</keyword>
<comment type="caution">
    <text evidence="2">The sequence shown here is derived from an EMBL/GenBank/DDBJ whole genome shotgun (WGS) entry which is preliminary data.</text>
</comment>
<gene>
    <name evidence="2" type="ORF">AB6A40_002424</name>
</gene>
<feature type="region of interest" description="Disordered" evidence="1">
    <location>
        <begin position="40"/>
        <end position="104"/>
    </location>
</feature>